<feature type="domain" description="PIN" evidence="1">
    <location>
        <begin position="6"/>
        <end position="122"/>
    </location>
</feature>
<dbReference type="STRING" id="40754.THII_1964"/>
<dbReference type="EMBL" id="AP014633">
    <property type="protein sequence ID" value="BAP56261.1"/>
    <property type="molecule type" value="Genomic_DNA"/>
</dbReference>
<dbReference type="AlphaFoldDB" id="A0A090BV54"/>
<dbReference type="Gene3D" id="3.40.50.1010">
    <property type="entry name" value="5'-nuclease"/>
    <property type="match status" value="1"/>
</dbReference>
<dbReference type="KEGG" id="tig:THII_1964"/>
<evidence type="ECO:0000313" key="3">
    <source>
        <dbReference type="Proteomes" id="UP000031623"/>
    </source>
</evidence>
<dbReference type="Proteomes" id="UP000031623">
    <property type="component" value="Chromosome"/>
</dbReference>
<dbReference type="CDD" id="cd18692">
    <property type="entry name" value="PIN_VapC-like"/>
    <property type="match status" value="1"/>
</dbReference>
<accession>A0A090BV54</accession>
<dbReference type="InterPro" id="IPR002716">
    <property type="entry name" value="PIN_dom"/>
</dbReference>
<name>A0A090BV54_9GAMM</name>
<dbReference type="InterPro" id="IPR029060">
    <property type="entry name" value="PIN-like_dom_sf"/>
</dbReference>
<evidence type="ECO:0000313" key="2">
    <source>
        <dbReference type="EMBL" id="BAP56261.1"/>
    </source>
</evidence>
<dbReference type="SUPFAM" id="SSF88723">
    <property type="entry name" value="PIN domain-like"/>
    <property type="match status" value="1"/>
</dbReference>
<dbReference type="Pfam" id="PF01850">
    <property type="entry name" value="PIN"/>
    <property type="match status" value="1"/>
</dbReference>
<proteinExistence type="predicted"/>
<organism evidence="2 3">
    <name type="scientific">Thioploca ingrica</name>
    <dbReference type="NCBI Taxonomy" id="40754"/>
    <lineage>
        <taxon>Bacteria</taxon>
        <taxon>Pseudomonadati</taxon>
        <taxon>Pseudomonadota</taxon>
        <taxon>Gammaproteobacteria</taxon>
        <taxon>Thiotrichales</taxon>
        <taxon>Thiotrichaceae</taxon>
        <taxon>Thioploca</taxon>
    </lineage>
</organism>
<evidence type="ECO:0000259" key="1">
    <source>
        <dbReference type="Pfam" id="PF01850"/>
    </source>
</evidence>
<dbReference type="HOGENOM" id="CLU_128080_1_0_6"/>
<dbReference type="OrthoDB" id="9792015at2"/>
<reference evidence="2 3" key="1">
    <citation type="journal article" date="2014" name="ISME J.">
        <title>Ecophysiology of Thioploca ingrica as revealed by the complete genome sequence supplemented with proteomic evidence.</title>
        <authorList>
            <person name="Kojima H."/>
            <person name="Ogura Y."/>
            <person name="Yamamoto N."/>
            <person name="Togashi T."/>
            <person name="Mori H."/>
            <person name="Watanabe T."/>
            <person name="Nemoto F."/>
            <person name="Kurokawa K."/>
            <person name="Hayashi T."/>
            <person name="Fukui M."/>
        </authorList>
    </citation>
    <scope>NUCLEOTIDE SEQUENCE [LARGE SCALE GENOMIC DNA]</scope>
</reference>
<sequence length="137" mass="15884">MSVKLFVDTNIWIYAHLEGEDDTKHQKANILVEKTMQPLVISTQVLHEYYSAMLKNKMTDEWIQTNIEAMIEYCEIQLITLSIIRLTHRIKVGYQFSYSDSLIIASALDAGCNILYSEDLQIQQPIENQLQILNPFC</sequence>
<gene>
    <name evidence="2" type="ORF">THII_1964</name>
</gene>
<protein>
    <submittedName>
        <fullName evidence="2">Twitching motility protein PilT</fullName>
    </submittedName>
</protein>
<keyword evidence="3" id="KW-1185">Reference proteome</keyword>